<protein>
    <submittedName>
        <fullName evidence="1">Uncharacterized protein</fullName>
    </submittedName>
</protein>
<reference evidence="1" key="1">
    <citation type="submission" date="2023-06" db="EMBL/GenBank/DDBJ databases">
        <title>Genome-scale phylogeny and comparative genomics of the fungal order Sordariales.</title>
        <authorList>
            <consortium name="Lawrence Berkeley National Laboratory"/>
            <person name="Hensen N."/>
            <person name="Bonometti L."/>
            <person name="Westerberg I."/>
            <person name="Brannstrom I.O."/>
            <person name="Guillou S."/>
            <person name="Cros-Aarteil S."/>
            <person name="Calhoun S."/>
            <person name="Haridas S."/>
            <person name="Kuo A."/>
            <person name="Mondo S."/>
            <person name="Pangilinan J."/>
            <person name="Riley R."/>
            <person name="Labutti K."/>
            <person name="Andreopoulos B."/>
            <person name="Lipzen A."/>
            <person name="Chen C."/>
            <person name="Yanf M."/>
            <person name="Daum C."/>
            <person name="Ng V."/>
            <person name="Clum A."/>
            <person name="Steindorff A."/>
            <person name="Ohm R."/>
            <person name="Martin F."/>
            <person name="Silar P."/>
            <person name="Natvig D."/>
            <person name="Lalanne C."/>
            <person name="Gautier V."/>
            <person name="Ament-Velasquez S.L."/>
            <person name="Kruys A."/>
            <person name="Hutchinson M.I."/>
            <person name="Powell A.J."/>
            <person name="Barry K."/>
            <person name="Miller A.N."/>
            <person name="Grigoriev I.V."/>
            <person name="Debuchy R."/>
            <person name="Gladieux P."/>
            <person name="Thoren M.H."/>
            <person name="Johannesson H."/>
        </authorList>
    </citation>
    <scope>NUCLEOTIDE SEQUENCE</scope>
    <source>
        <strain evidence="1">PSN4</strain>
    </source>
</reference>
<dbReference type="AlphaFoldDB" id="A0AAJ0FE99"/>
<dbReference type="EMBL" id="MU839829">
    <property type="protein sequence ID" value="KAK1758519.1"/>
    <property type="molecule type" value="Genomic_DNA"/>
</dbReference>
<proteinExistence type="predicted"/>
<sequence length="287" mass="32014">MRATSPFEIKIFRYRYKNPPHVRPDHPTLPPPPTSINLTAHYVESPQDYRNLTIARMAVRERGGDCDNHVMWVSPLDLEPIEPFEGRANCHGIITSPTWLNNRGDRFWLRSDLPLLKGRRTCPILNLAQLRSEEVHIRDVRWLPDRMPGPLGPYISPLGPKPGHWITLCRGYGGPEGLGPGGGVGASGDAELIPFPGMGGLKECQRDRRGKVGDMPVAQAEEPEQASPLDVMKRKTGGPLTLAGPQYTWQGEKFRVVISLIEGEALDGMLDWITNEELDTCYVNVQV</sequence>
<evidence type="ECO:0000313" key="1">
    <source>
        <dbReference type="EMBL" id="KAK1758519.1"/>
    </source>
</evidence>
<gene>
    <name evidence="1" type="ORF">QBC47DRAFT_143924</name>
</gene>
<dbReference type="Proteomes" id="UP001239445">
    <property type="component" value="Unassembled WGS sequence"/>
</dbReference>
<name>A0AAJ0FE99_9PEZI</name>
<keyword evidence="2" id="KW-1185">Reference proteome</keyword>
<comment type="caution">
    <text evidence="1">The sequence shown here is derived from an EMBL/GenBank/DDBJ whole genome shotgun (WGS) entry which is preliminary data.</text>
</comment>
<organism evidence="1 2">
    <name type="scientific">Echria macrotheca</name>
    <dbReference type="NCBI Taxonomy" id="438768"/>
    <lineage>
        <taxon>Eukaryota</taxon>
        <taxon>Fungi</taxon>
        <taxon>Dikarya</taxon>
        <taxon>Ascomycota</taxon>
        <taxon>Pezizomycotina</taxon>
        <taxon>Sordariomycetes</taxon>
        <taxon>Sordariomycetidae</taxon>
        <taxon>Sordariales</taxon>
        <taxon>Schizotheciaceae</taxon>
        <taxon>Echria</taxon>
    </lineage>
</organism>
<evidence type="ECO:0000313" key="2">
    <source>
        <dbReference type="Proteomes" id="UP001239445"/>
    </source>
</evidence>
<accession>A0AAJ0FE99</accession>